<evidence type="ECO:0000313" key="2">
    <source>
        <dbReference type="Proteomes" id="UP000821845"/>
    </source>
</evidence>
<protein>
    <submittedName>
        <fullName evidence="1">Uncharacterized protein</fullName>
    </submittedName>
</protein>
<comment type="caution">
    <text evidence="1">The sequence shown here is derived from an EMBL/GenBank/DDBJ whole genome shotgun (WGS) entry which is preliminary data.</text>
</comment>
<evidence type="ECO:0000313" key="1">
    <source>
        <dbReference type="EMBL" id="KAH6938758.1"/>
    </source>
</evidence>
<proteinExistence type="predicted"/>
<gene>
    <name evidence="1" type="ORF">HPB50_012417</name>
</gene>
<sequence>MNVFEPAYVANFAGAPNCYSAVSWSPHNKLCAITNEAVRVLGSPCSPSESGYPLQLNKARIPNPHEPFDIARTPYDSELKDLDVDDRHELMLDITLSPDSANAVLHKTYHRALWSPVHLGGRNRCILATLTRDHRIQIWHERIDAHWECLAEPSQLHYDRAKESWTEPPPQRRKEKPEKYSKRVFELLKERSYSVAALEIVWSHLIEGDDAKSFALLVEVTRGGQLLVWKVPDLTYGQSFEVELLKEEKTDIMQAGRLCWHKTSNTSGILVAGSDDGSVTLRTVTLCSGEEKVRLGEPLALWESDGRPAQHAVCASSKDDSCLVCVAKGRILYCFRVTADADTGRTKLLHSAFTRDACVSFVTALDKCPSDKHDLHLLVCTMNAEVVNVYVDSNLNFNIEKISIDLPWMLQPIGLAVSPNGIYFAMFYHITTMVHENAIKEPLQLMIYNRVDATDVSERLLSEARKDSTAADIQLVNVLDCLDRIHSYTFGKACLLEQLKLYMTDISSVGSLEKVSRFGLQLFCFLKRMEGTLTKSTEMDQDFTWARMELLRRHIVAIVSTCNDSQLTEPQKSSLQLFYNWLATTGAETGERISQLFACEPVASAVASVAEGGLVFEQCAVCGDGIPFQDLSHGTCVQGHRFGRLLPGGALLVSSLHSATVSGEMVRSVCTVAKGLCNLTNE</sequence>
<dbReference type="EMBL" id="CM023482">
    <property type="protein sequence ID" value="KAH6938758.1"/>
    <property type="molecule type" value="Genomic_DNA"/>
</dbReference>
<name>A0ACB7SV54_HYAAI</name>
<keyword evidence="2" id="KW-1185">Reference proteome</keyword>
<organism evidence="1 2">
    <name type="scientific">Hyalomma asiaticum</name>
    <name type="common">Tick</name>
    <dbReference type="NCBI Taxonomy" id="266040"/>
    <lineage>
        <taxon>Eukaryota</taxon>
        <taxon>Metazoa</taxon>
        <taxon>Ecdysozoa</taxon>
        <taxon>Arthropoda</taxon>
        <taxon>Chelicerata</taxon>
        <taxon>Arachnida</taxon>
        <taxon>Acari</taxon>
        <taxon>Parasitiformes</taxon>
        <taxon>Ixodida</taxon>
        <taxon>Ixodoidea</taxon>
        <taxon>Ixodidae</taxon>
        <taxon>Hyalomminae</taxon>
        <taxon>Hyalomma</taxon>
    </lineage>
</organism>
<dbReference type="Proteomes" id="UP000821845">
    <property type="component" value="Chromosome 2"/>
</dbReference>
<reference evidence="1" key="1">
    <citation type="submission" date="2020-05" db="EMBL/GenBank/DDBJ databases">
        <title>Large-scale comparative analyses of tick genomes elucidate their genetic diversity and vector capacities.</title>
        <authorList>
            <person name="Jia N."/>
            <person name="Wang J."/>
            <person name="Shi W."/>
            <person name="Du L."/>
            <person name="Sun Y."/>
            <person name="Zhan W."/>
            <person name="Jiang J."/>
            <person name="Wang Q."/>
            <person name="Zhang B."/>
            <person name="Ji P."/>
            <person name="Sakyi L.B."/>
            <person name="Cui X."/>
            <person name="Yuan T."/>
            <person name="Jiang B."/>
            <person name="Yang W."/>
            <person name="Lam T.T.-Y."/>
            <person name="Chang Q."/>
            <person name="Ding S."/>
            <person name="Wang X."/>
            <person name="Zhu J."/>
            <person name="Ruan X."/>
            <person name="Zhao L."/>
            <person name="Wei J."/>
            <person name="Que T."/>
            <person name="Du C."/>
            <person name="Cheng J."/>
            <person name="Dai P."/>
            <person name="Han X."/>
            <person name="Huang E."/>
            <person name="Gao Y."/>
            <person name="Liu J."/>
            <person name="Shao H."/>
            <person name="Ye R."/>
            <person name="Li L."/>
            <person name="Wei W."/>
            <person name="Wang X."/>
            <person name="Wang C."/>
            <person name="Yang T."/>
            <person name="Huo Q."/>
            <person name="Li W."/>
            <person name="Guo W."/>
            <person name="Chen H."/>
            <person name="Zhou L."/>
            <person name="Ni X."/>
            <person name="Tian J."/>
            <person name="Zhou Y."/>
            <person name="Sheng Y."/>
            <person name="Liu T."/>
            <person name="Pan Y."/>
            <person name="Xia L."/>
            <person name="Li J."/>
            <person name="Zhao F."/>
            <person name="Cao W."/>
        </authorList>
    </citation>
    <scope>NUCLEOTIDE SEQUENCE</scope>
    <source>
        <strain evidence="1">Hyas-2018</strain>
    </source>
</reference>
<accession>A0ACB7SV54</accession>